<keyword evidence="5" id="KW-1185">Reference proteome</keyword>
<organism evidence="4 5">
    <name type="scientific">Hermetia illucens</name>
    <name type="common">Black soldier fly</name>
    <dbReference type="NCBI Taxonomy" id="343691"/>
    <lineage>
        <taxon>Eukaryota</taxon>
        <taxon>Metazoa</taxon>
        <taxon>Ecdysozoa</taxon>
        <taxon>Arthropoda</taxon>
        <taxon>Hexapoda</taxon>
        <taxon>Insecta</taxon>
        <taxon>Pterygota</taxon>
        <taxon>Neoptera</taxon>
        <taxon>Endopterygota</taxon>
        <taxon>Diptera</taxon>
        <taxon>Brachycera</taxon>
        <taxon>Stratiomyomorpha</taxon>
        <taxon>Stratiomyidae</taxon>
        <taxon>Hermetiinae</taxon>
        <taxon>Hermetia</taxon>
    </lineage>
</organism>
<evidence type="ECO:0000313" key="4">
    <source>
        <dbReference type="EMBL" id="CAD7083846.1"/>
    </source>
</evidence>
<feature type="compositionally biased region" description="Basic and acidic residues" evidence="2">
    <location>
        <begin position="19"/>
        <end position="60"/>
    </location>
</feature>
<feature type="signal peptide" evidence="3">
    <location>
        <begin position="1"/>
        <end position="19"/>
    </location>
</feature>
<dbReference type="AlphaFoldDB" id="A0A7R8UN33"/>
<dbReference type="Proteomes" id="UP000594454">
    <property type="component" value="Chromosome 3"/>
</dbReference>
<feature type="chain" id="PRO_5031276625" evidence="3">
    <location>
        <begin position="20"/>
        <end position="237"/>
    </location>
</feature>
<gene>
    <name evidence="4" type="ORF">HERILL_LOCUS6775</name>
</gene>
<evidence type="ECO:0000313" key="5">
    <source>
        <dbReference type="Proteomes" id="UP000594454"/>
    </source>
</evidence>
<evidence type="ECO:0000256" key="1">
    <source>
        <dbReference type="SAM" id="Coils"/>
    </source>
</evidence>
<evidence type="ECO:0000256" key="3">
    <source>
        <dbReference type="SAM" id="SignalP"/>
    </source>
</evidence>
<evidence type="ECO:0000256" key="2">
    <source>
        <dbReference type="SAM" id="MobiDB-lite"/>
    </source>
</evidence>
<feature type="region of interest" description="Disordered" evidence="2">
    <location>
        <begin position="18"/>
        <end position="60"/>
    </location>
</feature>
<sequence>MKLLIVFLAVLVISTAVNSKDEPKKDEPKKDEPKTDEPKTDESKTDTTEEEDKEKANDVAKRFEERAVKTLQAITDNTKEVIELAKDAVEKSVTKAETEAAAALKRPEEIVEKFKKIKSKVEKDLKECNDKFLGDASILGHLLAREKQLRELLKELKECPTDNINGMGCTLGKLIRGEDMRKEVESIVESEKGTPKERATAIIEWVEKCNERAVESATKAIKEFMTEVKECTKKDEL</sequence>
<dbReference type="OrthoDB" id="8066843at2759"/>
<name>A0A7R8UN33_HERIL</name>
<keyword evidence="1" id="KW-0175">Coiled coil</keyword>
<feature type="coiled-coil region" evidence="1">
    <location>
        <begin position="86"/>
        <end position="131"/>
    </location>
</feature>
<dbReference type="InParanoid" id="A0A7R8UN33"/>
<reference evidence="4 5" key="1">
    <citation type="submission" date="2020-11" db="EMBL/GenBank/DDBJ databases">
        <authorList>
            <person name="Wallbank WR R."/>
            <person name="Pardo Diaz C."/>
            <person name="Kozak K."/>
            <person name="Martin S."/>
            <person name="Jiggins C."/>
            <person name="Moest M."/>
            <person name="Warren A I."/>
            <person name="Generalovic N T."/>
            <person name="Byers J.R.P. K."/>
            <person name="Montejo-Kovacevich G."/>
            <person name="Yen C E."/>
        </authorList>
    </citation>
    <scope>NUCLEOTIDE SEQUENCE [LARGE SCALE GENOMIC DNA]</scope>
</reference>
<protein>
    <submittedName>
        <fullName evidence="4">Uncharacterized protein</fullName>
    </submittedName>
</protein>
<keyword evidence="3" id="KW-0732">Signal</keyword>
<proteinExistence type="predicted"/>
<dbReference type="EMBL" id="LR899011">
    <property type="protein sequence ID" value="CAD7083846.1"/>
    <property type="molecule type" value="Genomic_DNA"/>
</dbReference>
<accession>A0A7R8UN33</accession>